<evidence type="ECO:0000256" key="1">
    <source>
        <dbReference type="SAM" id="Phobius"/>
    </source>
</evidence>
<accession>A0ABY5BN49</accession>
<keyword evidence="1" id="KW-0472">Membrane</keyword>
<protein>
    <submittedName>
        <fullName evidence="2">Phage holin, LLH family</fullName>
    </submittedName>
</protein>
<keyword evidence="3" id="KW-1185">Reference proteome</keyword>
<dbReference type="RefSeq" id="WP_252749990.1">
    <property type="nucleotide sequence ID" value="NZ_CP097116.1"/>
</dbReference>
<dbReference type="Proteomes" id="UP001056707">
    <property type="component" value="Chromosome"/>
</dbReference>
<gene>
    <name evidence="2" type="ORF">M3M35_07335</name>
</gene>
<proteinExistence type="predicted"/>
<feature type="transmembrane region" description="Helical" evidence="1">
    <location>
        <begin position="16"/>
        <end position="34"/>
    </location>
</feature>
<reference evidence="2" key="1">
    <citation type="submission" date="2022-05" db="EMBL/GenBank/DDBJ databases">
        <authorList>
            <person name="Oliphant S.A."/>
            <person name="Watson-Haigh N.S."/>
            <person name="Sumby K.M."/>
            <person name="Gardner J.M."/>
            <person name="Jiranek V."/>
        </authorList>
    </citation>
    <scope>NUCLEOTIDE SEQUENCE</scope>
    <source>
        <strain evidence="2">KI16_H9</strain>
    </source>
</reference>
<organism evidence="2 3">
    <name type="scientific">Fructilactobacillus myrtifloralis</name>
    <dbReference type="NCBI Taxonomy" id="2940301"/>
    <lineage>
        <taxon>Bacteria</taxon>
        <taxon>Bacillati</taxon>
        <taxon>Bacillota</taxon>
        <taxon>Bacilli</taxon>
        <taxon>Lactobacillales</taxon>
        <taxon>Lactobacillaceae</taxon>
        <taxon>Fructilactobacillus</taxon>
    </lineage>
</organism>
<dbReference type="EMBL" id="CP097116">
    <property type="protein sequence ID" value="USS85095.1"/>
    <property type="molecule type" value="Genomic_DNA"/>
</dbReference>
<keyword evidence="1" id="KW-0812">Transmembrane</keyword>
<evidence type="ECO:0000313" key="2">
    <source>
        <dbReference type="EMBL" id="USS85095.1"/>
    </source>
</evidence>
<name>A0ABY5BN49_9LACO</name>
<evidence type="ECO:0000313" key="3">
    <source>
        <dbReference type="Proteomes" id="UP001056707"/>
    </source>
</evidence>
<keyword evidence="1" id="KW-1133">Transmembrane helix</keyword>
<sequence length="155" mass="17232">MSNILQYIDLADLLDPTVLVVFGGIIIKIISPFIKAKHLDQKATNIFNAAKVACTFAAKQTGLDNDQKRMLAEKQLVQWAADHKVKLNKERTAATIEYAYQFLKNGSVIDIKQDNHNVDQDSGLKTGIVQSGSANLPNMDPKFKYQIEQKQGGKN</sequence>